<dbReference type="EMBL" id="BK014638">
    <property type="protein sequence ID" value="DAD65230.1"/>
    <property type="molecule type" value="Genomic_DNA"/>
</dbReference>
<organism evidence="2">
    <name type="scientific">Siphoviridae sp. ctD4R19</name>
    <dbReference type="NCBI Taxonomy" id="2823568"/>
    <lineage>
        <taxon>Viruses</taxon>
        <taxon>Duplodnaviria</taxon>
        <taxon>Heunggongvirae</taxon>
        <taxon>Uroviricota</taxon>
        <taxon>Caudoviricetes</taxon>
    </lineage>
</organism>
<evidence type="ECO:0000313" key="2">
    <source>
        <dbReference type="EMBL" id="DAD65230.1"/>
    </source>
</evidence>
<accession>A0A8S5L600</accession>
<proteinExistence type="predicted"/>
<feature type="region of interest" description="Disordered" evidence="1">
    <location>
        <begin position="68"/>
        <end position="95"/>
    </location>
</feature>
<evidence type="ECO:0000256" key="1">
    <source>
        <dbReference type="SAM" id="MobiDB-lite"/>
    </source>
</evidence>
<sequence>MFEQILKELKTKYKDLGLSENVLKATAQFLSGAVKEESEIESAVAGVEGMLKVQQSIADQNRTYKAKIEELEKGKPAEPAPKEPKEEPKPNEEMPDWAKKLMEGFTAVSQEVEGFKKDKQNLSNEQKLISKLKELGVNENFYKLQITGKTFQNDEEIETFANSVKEAEAGYLQQLNDTKLGDVNPPSFGGKNIKAEEISPDVQAYLKQKTQNNEGN</sequence>
<protein>
    <submittedName>
        <fullName evidence="2">Uncharacterized protein</fullName>
    </submittedName>
</protein>
<name>A0A8S5L600_9CAUD</name>
<reference evidence="2" key="1">
    <citation type="journal article" date="2021" name="Proc. Natl. Acad. Sci. U.S.A.">
        <title>A Catalog of Tens of Thousands of Viruses from Human Metagenomes Reveals Hidden Associations with Chronic Diseases.</title>
        <authorList>
            <person name="Tisza M.J."/>
            <person name="Buck C.B."/>
        </authorList>
    </citation>
    <scope>NUCLEOTIDE SEQUENCE</scope>
    <source>
        <strain evidence="2">CtD4R19</strain>
    </source>
</reference>